<dbReference type="Proteomes" id="UP001060170">
    <property type="component" value="Chromosome 12"/>
</dbReference>
<evidence type="ECO:0000313" key="1">
    <source>
        <dbReference type="EMBL" id="KAI7942066.1"/>
    </source>
</evidence>
<proteinExistence type="predicted"/>
<reference evidence="2" key="2">
    <citation type="journal article" date="2018" name="Mol. Plant Microbe Interact.">
        <title>Genome sequence resources for the wheat stripe rust pathogen (Puccinia striiformis f. sp. tritici) and the barley stripe rust pathogen (Puccinia striiformis f. sp. hordei).</title>
        <authorList>
            <person name="Xia C."/>
            <person name="Wang M."/>
            <person name="Yin C."/>
            <person name="Cornejo O.E."/>
            <person name="Hulbert S.H."/>
            <person name="Chen X."/>
        </authorList>
    </citation>
    <scope>NUCLEOTIDE SEQUENCE [LARGE SCALE GENOMIC DNA]</scope>
    <source>
        <strain evidence="2">93-210</strain>
    </source>
</reference>
<accession>A0ACC0DZH7</accession>
<protein>
    <submittedName>
        <fullName evidence="1">Uncharacterized protein</fullName>
    </submittedName>
</protein>
<reference evidence="1 2" key="3">
    <citation type="journal article" date="2022" name="Microbiol. Spectr.">
        <title>Folding features and dynamics of 3D genome architecture in plant fungal pathogens.</title>
        <authorList>
            <person name="Xia C."/>
        </authorList>
    </citation>
    <scope>NUCLEOTIDE SEQUENCE [LARGE SCALE GENOMIC DNA]</scope>
    <source>
        <strain evidence="1 2">93-210</strain>
    </source>
</reference>
<comment type="caution">
    <text evidence="1">The sequence shown here is derived from an EMBL/GenBank/DDBJ whole genome shotgun (WGS) entry which is preliminary data.</text>
</comment>
<organism evidence="1 2">
    <name type="scientific">Puccinia striiformis f. sp. tritici</name>
    <dbReference type="NCBI Taxonomy" id="168172"/>
    <lineage>
        <taxon>Eukaryota</taxon>
        <taxon>Fungi</taxon>
        <taxon>Dikarya</taxon>
        <taxon>Basidiomycota</taxon>
        <taxon>Pucciniomycotina</taxon>
        <taxon>Pucciniomycetes</taxon>
        <taxon>Pucciniales</taxon>
        <taxon>Pucciniaceae</taxon>
        <taxon>Puccinia</taxon>
    </lineage>
</organism>
<reference evidence="2" key="1">
    <citation type="journal article" date="2018" name="BMC Genomics">
        <title>Genomic insights into host adaptation between the wheat stripe rust pathogen (Puccinia striiformis f. sp. tritici) and the barley stripe rust pathogen (Puccinia striiformis f. sp. hordei).</title>
        <authorList>
            <person name="Xia C."/>
            <person name="Wang M."/>
            <person name="Yin C."/>
            <person name="Cornejo O.E."/>
            <person name="Hulbert S.H."/>
            <person name="Chen X."/>
        </authorList>
    </citation>
    <scope>NUCLEOTIDE SEQUENCE [LARGE SCALE GENOMIC DNA]</scope>
    <source>
        <strain evidence="2">93-210</strain>
    </source>
</reference>
<gene>
    <name evidence="1" type="ORF">MJO28_012093</name>
</gene>
<keyword evidence="2" id="KW-1185">Reference proteome</keyword>
<dbReference type="EMBL" id="CM045876">
    <property type="protein sequence ID" value="KAI7942066.1"/>
    <property type="molecule type" value="Genomic_DNA"/>
</dbReference>
<name>A0ACC0DZH7_9BASI</name>
<evidence type="ECO:0000313" key="2">
    <source>
        <dbReference type="Proteomes" id="UP001060170"/>
    </source>
</evidence>
<sequence length="77" mass="8191">MNYGRLRTGGNCNSKEEVEIDVDTWDIEFASKTYRNIFSSGLPNVAGSLSIVGFKKDSVIALDASGSNLSITGQSGT</sequence>